<dbReference type="InterPro" id="IPR008201">
    <property type="entry name" value="HepT-like"/>
</dbReference>
<gene>
    <name evidence="4" type="ORF">GIY30_11775</name>
</gene>
<dbReference type="Pfam" id="PF01934">
    <property type="entry name" value="HepT-like"/>
    <property type="match status" value="1"/>
</dbReference>
<dbReference type="GO" id="GO:0004540">
    <property type="term" value="F:RNA nuclease activity"/>
    <property type="evidence" value="ECO:0007669"/>
    <property type="project" value="InterPro"/>
</dbReference>
<dbReference type="GO" id="GO:0016787">
    <property type="term" value="F:hydrolase activity"/>
    <property type="evidence" value="ECO:0007669"/>
    <property type="project" value="UniProtKB-KW"/>
</dbReference>
<evidence type="ECO:0000256" key="3">
    <source>
        <dbReference type="ARBA" id="ARBA00022801"/>
    </source>
</evidence>
<protein>
    <submittedName>
        <fullName evidence="4">DUF86 domain-containing protein</fullName>
    </submittedName>
</protein>
<reference evidence="4 5" key="1">
    <citation type="submission" date="2019-11" db="EMBL/GenBank/DDBJ databases">
        <title>Gordonia sp. nov., a novel actinobacterium isolated from mangrove soil in Hainan.</title>
        <authorList>
            <person name="Huang X."/>
            <person name="Xie Y."/>
            <person name="Chu X."/>
            <person name="Xiao K."/>
        </authorList>
    </citation>
    <scope>NUCLEOTIDE SEQUENCE [LARGE SCALE GENOMIC DNA]</scope>
    <source>
        <strain evidence="4 5">HNM0687</strain>
    </source>
</reference>
<evidence type="ECO:0000256" key="1">
    <source>
        <dbReference type="ARBA" id="ARBA00022649"/>
    </source>
</evidence>
<evidence type="ECO:0000313" key="5">
    <source>
        <dbReference type="Proteomes" id="UP000475545"/>
    </source>
</evidence>
<sequence>MTSYGVGDALRERYGDRVVDRLHDLIDYCGEARQLVDDGRSVLLTQWRQQRAAEAVVGRIGEAASHLPVEFRNAYAGQPWDLIIGIRIVVDHRYRSLDYNQVWTALEAADALRRYIEDDVFGSGA</sequence>
<keyword evidence="1" id="KW-1277">Toxin-antitoxin system</keyword>
<dbReference type="AlphaFoldDB" id="A0A6L7GQ09"/>
<accession>A0A6L7GQ09</accession>
<organism evidence="4 5">
    <name type="scientific">Gordonia mangrovi</name>
    <dbReference type="NCBI Taxonomy" id="2665643"/>
    <lineage>
        <taxon>Bacteria</taxon>
        <taxon>Bacillati</taxon>
        <taxon>Actinomycetota</taxon>
        <taxon>Actinomycetes</taxon>
        <taxon>Mycobacteriales</taxon>
        <taxon>Gordoniaceae</taxon>
        <taxon>Gordonia</taxon>
    </lineage>
</organism>
<name>A0A6L7GQ09_9ACTN</name>
<dbReference type="RefSeq" id="WP_160902232.1">
    <property type="nucleotide sequence ID" value="NZ_CP102850.1"/>
</dbReference>
<evidence type="ECO:0000313" key="4">
    <source>
        <dbReference type="EMBL" id="MXP22024.1"/>
    </source>
</evidence>
<dbReference type="Proteomes" id="UP000475545">
    <property type="component" value="Unassembled WGS sequence"/>
</dbReference>
<evidence type="ECO:0000256" key="2">
    <source>
        <dbReference type="ARBA" id="ARBA00022722"/>
    </source>
</evidence>
<comment type="caution">
    <text evidence="4">The sequence shown here is derived from an EMBL/GenBank/DDBJ whole genome shotgun (WGS) entry which is preliminary data.</text>
</comment>
<keyword evidence="5" id="KW-1185">Reference proteome</keyword>
<keyword evidence="3" id="KW-0378">Hydrolase</keyword>
<proteinExistence type="predicted"/>
<dbReference type="EMBL" id="WMBR01000003">
    <property type="protein sequence ID" value="MXP22024.1"/>
    <property type="molecule type" value="Genomic_DNA"/>
</dbReference>
<keyword evidence="2" id="KW-0540">Nuclease</keyword>
<dbReference type="GO" id="GO:0110001">
    <property type="term" value="C:toxin-antitoxin complex"/>
    <property type="evidence" value="ECO:0007669"/>
    <property type="project" value="InterPro"/>
</dbReference>